<name>A0A1I1JD25_9RHOB</name>
<gene>
    <name evidence="2" type="ORF">SAMN04488094_10557</name>
</gene>
<dbReference type="AlphaFoldDB" id="A0A1I1JD25"/>
<keyword evidence="1" id="KW-0812">Transmembrane</keyword>
<keyword evidence="1" id="KW-0472">Membrane</keyword>
<accession>A0A1I1JD25</accession>
<dbReference type="OrthoDB" id="7866598at2"/>
<dbReference type="Proteomes" id="UP000198728">
    <property type="component" value="Unassembled WGS sequence"/>
</dbReference>
<sequence length="92" mass="10073">MAIAADQGFTKRIARIEAGKQWTPEGVIVPKRGKRRKADINRGSRRMSFFLALVLVSGTWIAFSSHDPELANQVASDGADFVVMAVRTVADL</sequence>
<dbReference type="EMBL" id="FOLG01000005">
    <property type="protein sequence ID" value="SFC46051.1"/>
    <property type="molecule type" value="Genomic_DNA"/>
</dbReference>
<keyword evidence="3" id="KW-1185">Reference proteome</keyword>
<keyword evidence="1" id="KW-1133">Transmembrane helix</keyword>
<evidence type="ECO:0000313" key="3">
    <source>
        <dbReference type="Proteomes" id="UP000198728"/>
    </source>
</evidence>
<feature type="transmembrane region" description="Helical" evidence="1">
    <location>
        <begin position="44"/>
        <end position="63"/>
    </location>
</feature>
<evidence type="ECO:0000256" key="1">
    <source>
        <dbReference type="SAM" id="Phobius"/>
    </source>
</evidence>
<evidence type="ECO:0000313" key="2">
    <source>
        <dbReference type="EMBL" id="SFC46051.1"/>
    </source>
</evidence>
<organism evidence="2 3">
    <name type="scientific">Tropicimonas isoalkanivorans</name>
    <dbReference type="NCBI Taxonomy" id="441112"/>
    <lineage>
        <taxon>Bacteria</taxon>
        <taxon>Pseudomonadati</taxon>
        <taxon>Pseudomonadota</taxon>
        <taxon>Alphaproteobacteria</taxon>
        <taxon>Rhodobacterales</taxon>
        <taxon>Roseobacteraceae</taxon>
        <taxon>Tropicimonas</taxon>
    </lineage>
</organism>
<protein>
    <submittedName>
        <fullName evidence="2">Uncharacterized protein</fullName>
    </submittedName>
</protein>
<proteinExistence type="predicted"/>
<dbReference type="RefSeq" id="WP_093360626.1">
    <property type="nucleotide sequence ID" value="NZ_FOLG01000005.1"/>
</dbReference>
<reference evidence="2 3" key="1">
    <citation type="submission" date="2016-10" db="EMBL/GenBank/DDBJ databases">
        <authorList>
            <person name="de Groot N.N."/>
        </authorList>
    </citation>
    <scope>NUCLEOTIDE SEQUENCE [LARGE SCALE GENOMIC DNA]</scope>
    <source>
        <strain evidence="2 3">DSM 19548</strain>
    </source>
</reference>
<dbReference type="STRING" id="441112.SAMN04488094_10557"/>